<dbReference type="SMART" id="SM00823">
    <property type="entry name" value="PKS_PP"/>
    <property type="match status" value="3"/>
</dbReference>
<proteinExistence type="inferred from homology"/>
<dbReference type="Gene3D" id="2.30.38.10">
    <property type="entry name" value="Luciferase, Domain 3"/>
    <property type="match status" value="3"/>
</dbReference>
<dbReference type="CDD" id="cd17646">
    <property type="entry name" value="A_NRPS_AB3403-like"/>
    <property type="match status" value="1"/>
</dbReference>
<dbReference type="InterPro" id="IPR010071">
    <property type="entry name" value="AA_adenyl_dom"/>
</dbReference>
<organism evidence="7 8">
    <name type="scientific">Tumebacillus lipolyticus</name>
    <dbReference type="NCBI Taxonomy" id="1280370"/>
    <lineage>
        <taxon>Bacteria</taxon>
        <taxon>Bacillati</taxon>
        <taxon>Bacillota</taxon>
        <taxon>Bacilli</taxon>
        <taxon>Bacillales</taxon>
        <taxon>Alicyclobacillaceae</taxon>
        <taxon>Tumebacillus</taxon>
    </lineage>
</organism>
<dbReference type="InterPro" id="IPR045851">
    <property type="entry name" value="AMP-bd_C_sf"/>
</dbReference>
<evidence type="ECO:0000313" key="7">
    <source>
        <dbReference type="EMBL" id="MFD2168476.1"/>
    </source>
</evidence>
<dbReference type="PROSITE" id="PS00012">
    <property type="entry name" value="PHOSPHOPANTETHEINE"/>
    <property type="match status" value="3"/>
</dbReference>
<keyword evidence="5" id="KW-0045">Antibiotic biosynthesis</keyword>
<evidence type="ECO:0000259" key="6">
    <source>
        <dbReference type="PROSITE" id="PS50075"/>
    </source>
</evidence>
<dbReference type="Pfam" id="PF00501">
    <property type="entry name" value="AMP-binding"/>
    <property type="match status" value="4"/>
</dbReference>
<comment type="caution">
    <text evidence="7">The sequence shown here is derived from an EMBL/GenBank/DDBJ whole genome shotgun (WGS) entry which is preliminary data.</text>
</comment>
<dbReference type="InterPro" id="IPR009081">
    <property type="entry name" value="PP-bd_ACP"/>
</dbReference>
<name>A0ABW4ZT45_9BACL</name>
<keyword evidence="4" id="KW-0597">Phosphoprotein</keyword>
<dbReference type="CDD" id="cd17652">
    <property type="entry name" value="A_NRPS_CmdD_like"/>
    <property type="match status" value="1"/>
</dbReference>
<keyword evidence="3" id="KW-0596">Phosphopantetheine</keyword>
<comment type="similarity">
    <text evidence="2">Belongs to the ATP-dependent AMP-binding enzyme family.</text>
</comment>
<dbReference type="InterPro" id="IPR020845">
    <property type="entry name" value="AMP-binding_CS"/>
</dbReference>
<dbReference type="Gene3D" id="3.40.50.980">
    <property type="match status" value="6"/>
</dbReference>
<dbReference type="NCBIfam" id="NF003417">
    <property type="entry name" value="PRK04813.1"/>
    <property type="match status" value="4"/>
</dbReference>
<comment type="cofactor">
    <cofactor evidence="1">
        <name>pantetheine 4'-phosphate</name>
        <dbReference type="ChEBI" id="CHEBI:47942"/>
    </cofactor>
</comment>
<keyword evidence="8" id="KW-1185">Reference proteome</keyword>
<dbReference type="PANTHER" id="PTHR45527">
    <property type="entry name" value="NONRIBOSOMAL PEPTIDE SYNTHETASE"/>
    <property type="match status" value="1"/>
</dbReference>
<dbReference type="Proteomes" id="UP001597343">
    <property type="component" value="Unassembled WGS sequence"/>
</dbReference>
<evidence type="ECO:0000313" key="8">
    <source>
        <dbReference type="Proteomes" id="UP001597343"/>
    </source>
</evidence>
<feature type="domain" description="Carrier" evidence="6">
    <location>
        <begin position="3954"/>
        <end position="4029"/>
    </location>
</feature>
<dbReference type="SUPFAM" id="SSF47336">
    <property type="entry name" value="ACP-like"/>
    <property type="match status" value="4"/>
</dbReference>
<dbReference type="InterPro" id="IPR023213">
    <property type="entry name" value="CAT-like_dom_sf"/>
</dbReference>
<reference evidence="8" key="1">
    <citation type="journal article" date="2019" name="Int. J. Syst. Evol. Microbiol.">
        <title>The Global Catalogue of Microorganisms (GCM) 10K type strain sequencing project: providing services to taxonomists for standard genome sequencing and annotation.</title>
        <authorList>
            <consortium name="The Broad Institute Genomics Platform"/>
            <consortium name="The Broad Institute Genome Sequencing Center for Infectious Disease"/>
            <person name="Wu L."/>
            <person name="Ma J."/>
        </authorList>
    </citation>
    <scope>NUCLEOTIDE SEQUENCE [LARGE SCALE GENOMIC DNA]</scope>
    <source>
        <strain evidence="8">CGMCC 1.13574</strain>
    </source>
</reference>
<dbReference type="Gene3D" id="3.30.559.10">
    <property type="entry name" value="Chloramphenicol acetyltransferase-like domain"/>
    <property type="match status" value="3"/>
</dbReference>
<dbReference type="InterPro" id="IPR036736">
    <property type="entry name" value="ACP-like_sf"/>
</dbReference>
<dbReference type="Pfam" id="PF13193">
    <property type="entry name" value="AMP-binding_C"/>
    <property type="match status" value="4"/>
</dbReference>
<feature type="domain" description="Carrier" evidence="6">
    <location>
        <begin position="2885"/>
        <end position="2959"/>
    </location>
</feature>
<dbReference type="SUPFAM" id="SSF52777">
    <property type="entry name" value="CoA-dependent acyltransferases"/>
    <property type="match status" value="7"/>
</dbReference>
<dbReference type="CDD" id="cd05930">
    <property type="entry name" value="A_NRPS"/>
    <property type="match status" value="1"/>
</dbReference>
<dbReference type="PROSITE" id="PS50075">
    <property type="entry name" value="CARRIER"/>
    <property type="match status" value="4"/>
</dbReference>
<evidence type="ECO:0000256" key="3">
    <source>
        <dbReference type="ARBA" id="ARBA00022450"/>
    </source>
</evidence>
<dbReference type="Pfam" id="PF00668">
    <property type="entry name" value="Condensation"/>
    <property type="match status" value="4"/>
</dbReference>
<dbReference type="Gene3D" id="1.10.1200.10">
    <property type="entry name" value="ACP-like"/>
    <property type="match status" value="4"/>
</dbReference>
<dbReference type="PROSITE" id="PS00455">
    <property type="entry name" value="AMP_BINDING"/>
    <property type="match status" value="4"/>
</dbReference>
<dbReference type="CDD" id="cd17643">
    <property type="entry name" value="A_NRPS_Cytc1-like"/>
    <property type="match status" value="1"/>
</dbReference>
<dbReference type="InterPro" id="IPR006162">
    <property type="entry name" value="Ppantetheine_attach_site"/>
</dbReference>
<dbReference type="RefSeq" id="WP_386043220.1">
    <property type="nucleotide sequence ID" value="NZ_JBHUIO010000002.1"/>
</dbReference>
<dbReference type="Gene3D" id="3.40.50.12780">
    <property type="entry name" value="N-terminal domain of ligase-like"/>
    <property type="match status" value="1"/>
</dbReference>
<protein>
    <submittedName>
        <fullName evidence="7">Amino acid adenylation domain-containing protein</fullName>
    </submittedName>
</protein>
<feature type="domain" description="Carrier" evidence="6">
    <location>
        <begin position="1812"/>
        <end position="1887"/>
    </location>
</feature>
<evidence type="ECO:0000256" key="5">
    <source>
        <dbReference type="ARBA" id="ARBA00023194"/>
    </source>
</evidence>
<dbReference type="Gene3D" id="3.30.300.30">
    <property type="match status" value="4"/>
</dbReference>
<dbReference type="EMBL" id="JBHUIO010000002">
    <property type="protein sequence ID" value="MFD2168476.1"/>
    <property type="molecule type" value="Genomic_DNA"/>
</dbReference>
<dbReference type="InterPro" id="IPR042099">
    <property type="entry name" value="ANL_N_sf"/>
</dbReference>
<sequence length="4078" mass="461836">MSDKLQTTAQATEQLIYWQQKLGGDVVRQQLQTDYPRTNDNMETGNLLSHELTPNLLDSLSRYCKDECVDRSLMFMTTFFILLHRLTDQDDVWIGTRIRLSHGADERWENDVVLRTDLGGNLSFCEALSRVCDTWEKASDHADVSIEQIKEMLQSEGAQAGEPLFRFMYRYHSNDWVNNEKFTIDLALYVVEQDNTLKLDWQYNGSLYEESTIKGFAERYCNLLWDFVNNPQAKMSEISILTAGERRLLFDEWLRTSEDFPADKCFHQLFEEQAERTPDAIAVEFNGQRLTYRELDERSNRLAHYLRGKGVKPETFVGLCVDRSIELIVGLLGILKAGGAYVPLDPSYPVDRLSFMLADTAAPVLIMQEQWIGRVPTQDIEVVRIDGDWNLIAKESSERLVHQSTIDNVAYVIYTSGSTGRPKGVLVTHAGIGNLMTEQVAQLEIGSGFRVLQFNSISFDAFVWELTLSLLTGATLCLTDRETLLGPNFADLLDEKQITTVTVPPTFLSMHEPKEMKYLRHLIVGGEACSKNLVQRWGRGQKFFNVYGPTEATVVSNVYQCSVEEEINPAIGRPLRNVESYVLDKYMQPVPIGVPGELYIGGVCLSRGYLNRPELTQERFIEHPFSEKTGKRVYRTGDLVRWRKDGEIEYIGRIDNQVKVRGHRIELGEVEAVLGDYPGVREAVVIVREDQLDDQRLVAYFTVDEQVDDVMNIRRWLRGKLPPYMMPAAFVCLDAFPMNPNGKIEKSLLPTPNVAQKVEWETGKYRDSLEEEIAKIWCEILQVQQVSAEDNIFDLGAHSLSLTRVASRVKELFQIEMPIQMLFDAPTVPELADLVRVAVKSEKAESLFARHGESAPLSFSQERLWFLDQYLEDPSIYNVQFAFRLEGALNRAALEKSLNEIIRRHDVLRTTFATVDGVAIQVVAPELHLVLNEVDFQECSSTDVLAEVERFTQSECARAFDLKQGPLVRGSLIQYAETGHFLVLIMHHIIVDGWSLGLLVEELKSLYQAFAHHQVSPLPELAIQYSDFAAWQREWMRGDALQQQMDYWKQQLSGELSMLLLPTDHPRPNIQTYRGGQQKIQLTVVLGQALQELSRREGVTLFMTLLAAFKVLLHRYTGQHDLLVGSPIANRNRRELEELIGFFVNTLVLRTDLSEQLSFRELLHRVREVTVEAYAHQDVPFEKLVEELSPDRSLGYSPLFQIMFVMQNASGDGLGQFQMDDLQVQAYEFDRGMAMFDLTMQVHELNDRLQVSLEYNRDLFESATIKRMLEHFQQLLESAVSEPDQQVVQLPMLSPAERKQLLQEWSLEALDYPAKTFQELFASQVELRPDAVAIEFTDGQLTYRELDVRSNQLARYLRERGVGVETLVGLSFDRSPSMIVGVLSILKAGGAYVPLDPNYPSDRLAYMMEDSQVSVLVTEAKWLRSLPTHSAKTILLDSDWEQIAEQSTEPLQHETQLDHAAYVIYTSGSTGRPKGVVVTHSGIGNLMTEHKRSFGVQAGDRVLQFSSISFDAFVWELVMSLLTGATLYLTDRESLLGADFVDMLREKKITAALLPPSFLAMQTPQELPDLRNLIVGGEACTQDLIKRWGEGRNFFNAYGPTESTVCATLYCCTPQEESHPPIGKPIMNTQVYVLDQNLQPVPVGVPGELYLGGVALARGYLNRPELTAERFISHPFSQERAARLYKTGDLVRWNKAGVIEYLGRTDNQVKIRGHRIELEEIEAALSLCAGIRHAVVTVREDGDKRLVAYVAGEVMADEVRHWLKEQMPEYMIPSSIVVLEAMPLTANGKVDRQALPDPALEVETAAHAEYSPPVTEVEIMVSEIWAKVLNVAHVSRNHNFFALGGHSLLATQVVSRMLEVLNWNIPVRLLFEADTLAAFCSKCEQQHHEVALSKLPVLQAVESREKLPLSFAQQSLWFLDQFLSDRFVYNMPVLYQLNGMLDPSALECALNEIVRRHEILRTVFVEVDGIAKQVILPELDLNMACTDLSDITGPEQRQERLKHVLATGVYHEFDLSNAPLFAVSLVKIGEEEHVLLLNMHHIVSDGWSVGVLMEELNVLYEAFSQGRPSPFVQLEVQYADFAVWQREWLQGNILDEQMTYWKQRLGGGLPILQLPTDHPRPAEQTYRGSRETIMISKEITEGLKAIGTREGATLYMTLLAAFKTWLCRYTGEEDILVGSPVANRRYSELEKLIGCFINTLVLRTDLSGDLTFNELLGRIRETVLEAYTYQDVPFEQLVDELSPERNTGYSPLFQVMFVLQNAHGDRQQIGDVKIRPLPVEMDIAKFDLTLSMREHEGGLAAEFEYNSDLFDRETILRWARHFEALLAGVTANPDAQLSRLPLLLEAEMQEILTRGKGQWQEFERDLCIHQWFEAQVVQTPDAEAVVMKEQRLTYRELNEQANRLAHYLSAFGVGPEVKVGISLERSIEIVIAILATLKAGGAYVPLDPNYPPDRVKYALEDSQVAVLLTEEHLLNKLPEHQVPVICLDRDADIISRHESDNLPCETNADSLAYVIYTSGSTGKPKGVLIPHGNVIRLLKATEHWYGFDEQDVWTLFHSYAFDFSVWEIWGALLYGGKVVVVPYWVSRSPEDFLDLLVGEQVTVLNQTPSAFRQLIQAEERKGDVAQPLALRYVIFGGEALELQSLKPWFERHGDERPKLFNMYGITETTVHVTYRPIGWGDVVSGTGSVIGAPIPDLQVFVLDQYLQPVPIGVCGEMYVGGAGVARGYLNRPELTNERFIQHPFSTDPDARLYKTGDLARYLADGDLEYLGRVDHQVKVRGFRIELGEIESSLVEHPHVHEAVVLVREYTDGEKRLIGYAVTDLDQQLTPRELREHLLQSLPEFMIPAAFVILKSLPLTANGKVDHRALPSPEENRPEQMHTYTAPRNEVEEKLAGILTKVLKAERIGIHDNYFELGGDSILSIQVLAEARKQGIQFTLQDLFRHQSIFELTESGVLILVDREMEKQTPFSLITEAERKQLPSNLEDAYPLTQLQLGMLFHSEKEAQQAIYHNVSLHHLRAPFDQDSMEQALAVLVSRHPILRTSFALTGYREPLQLVHRHLVIPFEVYDLRDLPAGEREQALDRWFDAELKRPFDWNCPPMLRVSMHRMDEETFQFGLTEHHAILDGWSVASLLTEIFVTYMSFVKGETPDSGALQSQFHKYVKLEQTALGSEETKAYWQRKLQGFTFTQLPRIEGRDRTKPSQMHLNRVEVPREVSHGLKQMAQQANVPLKSVLLTAHIRVLNVLGAQSDVLTGLVTNGRIEEVDGERVLGLFLNTLPLRLEVAGGTWQELVQTVFATERELLPHRRYPMAQIQQDLGGQQLFETAFNYTHFHVYEALSGIPDVEILGERSLADSSFVFAVEFGLDSQNAEVQLYLRWNEAELTPEQAARFGSYYQNVLEQIASDPSGRYEIHSVISADEQHQILVEWNETSVEYPKVELLHHLFEQQVERTPDDLAVSFEGCEGLTYRQLNEQSNRLAHRLQKQGVGPNVLVGVCMERSLEMVISLYAILKSGGAYLPLDPFLPAERFAFIVEEAQVSVLLSQSHLHDKLPEYGAEVIHLDLEATWAKLADESVGNLVTATTSQDTAYVIYTSGSTGKPKGVMVPHRGIINRLLWMQAEYKLTALDRVLQKTPFTFDVSVWEFFWPLFSGACLIVAKPEGHQDSAYLVELIREQGITTLHFVPSMLQIFVEESQVQTCTSLRLVFCSGEALPFELQERFFEIGQAQLHNLYGPTEASVDVTYWACEPNGDRKFVPIGRPVANTNLYILDPFLQPVPAGVAGELHISGIQVANGYYKRPELTAERFIADPFSAMPGASMYKTGDLAKWLPDGTIQYLGRIDNQVKIRGLRIELGEIEAVLGSCSGVREAVVTVWEVVPGDQRLVAYLTADEQATVTDLELRQQLKAQLPDYMVPSILIWLEAMPLSPNGKVDRRAFPAPVSDLIPAINEYEAPGNETEELLAGIWQQVLCRDCVGRNDHFFELGGHSLLAMQVLYKLREIYSLPLPIGLLFEKPTPALLAAEVERLIAESVRQTEQPMKRQTDGEDALRLLEELELTDEEVELLLQKALLEAEDAQ</sequence>
<dbReference type="NCBIfam" id="TIGR01733">
    <property type="entry name" value="AA-adenyl-dom"/>
    <property type="match status" value="4"/>
</dbReference>
<dbReference type="InterPro" id="IPR001242">
    <property type="entry name" value="Condensation_dom"/>
</dbReference>
<dbReference type="Pfam" id="PF00550">
    <property type="entry name" value="PP-binding"/>
    <property type="match status" value="4"/>
</dbReference>
<feature type="domain" description="Carrier" evidence="6">
    <location>
        <begin position="764"/>
        <end position="839"/>
    </location>
</feature>
<dbReference type="Gene3D" id="3.30.559.30">
    <property type="entry name" value="Nonribosomal peptide synthetase, condensation domain"/>
    <property type="match status" value="4"/>
</dbReference>
<dbReference type="InterPro" id="IPR020806">
    <property type="entry name" value="PKS_PP-bd"/>
</dbReference>
<dbReference type="InterPro" id="IPR000873">
    <property type="entry name" value="AMP-dep_synth/lig_dom"/>
</dbReference>
<dbReference type="CDD" id="cd19531">
    <property type="entry name" value="LCL_NRPS-like"/>
    <property type="match status" value="2"/>
</dbReference>
<dbReference type="PANTHER" id="PTHR45527:SF14">
    <property type="entry name" value="PLIPASTATIN SYNTHASE SUBUNIT B"/>
    <property type="match status" value="1"/>
</dbReference>
<evidence type="ECO:0000256" key="2">
    <source>
        <dbReference type="ARBA" id="ARBA00006432"/>
    </source>
</evidence>
<dbReference type="SUPFAM" id="SSF56801">
    <property type="entry name" value="Acetyl-CoA synthetase-like"/>
    <property type="match status" value="4"/>
</dbReference>
<dbReference type="InterPro" id="IPR025110">
    <property type="entry name" value="AMP-bd_C"/>
</dbReference>
<evidence type="ECO:0000256" key="4">
    <source>
        <dbReference type="ARBA" id="ARBA00022553"/>
    </source>
</evidence>
<evidence type="ECO:0000256" key="1">
    <source>
        <dbReference type="ARBA" id="ARBA00001957"/>
    </source>
</evidence>
<gene>
    <name evidence="7" type="ORF">ACFSOY_00390</name>
</gene>
<accession>A0ABW4ZT45</accession>